<comment type="subcellular location">
    <subcellularLocation>
        <location evidence="1 7">Cytoplasm</location>
    </subcellularLocation>
</comment>
<sequence length="185" mass="19884">MPGKALFLDRDGIINVDTGYVSKPQQVTFVAGIFEVIARFVAAGYTPVIVTNQSGIGRGMYTETDFHQLSEWMQSQFTRQGLPAIPVYYCPHHPTEAIAGYLQSCACRKPEPGMILQATRDHGLALDESLLIGDSWRDIQAADAAGVSRKVFVSTQAKPAQTISGVLQVGSVSAILDADTLAGLL</sequence>
<evidence type="ECO:0000256" key="2">
    <source>
        <dbReference type="ARBA" id="ARBA00022490"/>
    </source>
</evidence>
<keyword evidence="4 7" id="KW-0378">Hydrolase</keyword>
<comment type="similarity">
    <text evidence="7">Belongs to the gmhB family.</text>
</comment>
<keyword evidence="3" id="KW-0479">Metal-binding</keyword>
<dbReference type="RefSeq" id="WP_262992902.1">
    <property type="nucleotide sequence ID" value="NZ_JAOTJC010000006.1"/>
</dbReference>
<dbReference type="InterPro" id="IPR004446">
    <property type="entry name" value="Heptose_bisP_phosphatase"/>
</dbReference>
<dbReference type="CDD" id="cd07503">
    <property type="entry name" value="HAD_HisB-N"/>
    <property type="match status" value="1"/>
</dbReference>
<dbReference type="NCBIfam" id="TIGR01662">
    <property type="entry name" value="HAD-SF-IIIA"/>
    <property type="match status" value="1"/>
</dbReference>
<dbReference type="Gene3D" id="3.40.50.1000">
    <property type="entry name" value="HAD superfamily/HAD-like"/>
    <property type="match status" value="1"/>
</dbReference>
<dbReference type="PANTHER" id="PTHR42891:SF1">
    <property type="entry name" value="D-GLYCERO-BETA-D-MANNO-HEPTOSE-1,7-BISPHOSPHATE 7-PHOSPHATASE"/>
    <property type="match status" value="1"/>
</dbReference>
<evidence type="ECO:0000256" key="6">
    <source>
        <dbReference type="ARBA" id="ARBA00031828"/>
    </source>
</evidence>
<dbReference type="Proteomes" id="UP001209257">
    <property type="component" value="Unassembled WGS sequence"/>
</dbReference>
<reference evidence="9" key="1">
    <citation type="submission" date="2023-07" db="EMBL/GenBank/DDBJ databases">
        <title>Study on multiphase classification of strain Alteromonas salexigens isolated from the Yellow Sea.</title>
        <authorList>
            <person name="Sun L."/>
        </authorList>
    </citation>
    <scope>NUCLEOTIDE SEQUENCE [LARGE SCALE GENOMIC DNA]</scope>
    <source>
        <strain evidence="9">ASW11-19</strain>
    </source>
</reference>
<keyword evidence="9" id="KW-1185">Reference proteome</keyword>
<keyword evidence="2 7" id="KW-0963">Cytoplasm</keyword>
<evidence type="ECO:0000313" key="8">
    <source>
        <dbReference type="EMBL" id="MCU7554220.1"/>
    </source>
</evidence>
<dbReference type="InterPro" id="IPR036412">
    <property type="entry name" value="HAD-like_sf"/>
</dbReference>
<dbReference type="InterPro" id="IPR023214">
    <property type="entry name" value="HAD_sf"/>
</dbReference>
<dbReference type="EMBL" id="JAOTJC010000006">
    <property type="protein sequence ID" value="MCU7554220.1"/>
    <property type="molecule type" value="Genomic_DNA"/>
</dbReference>
<name>A0ABT2VMA0_9ALTE</name>
<dbReference type="PANTHER" id="PTHR42891">
    <property type="entry name" value="D-GLYCERO-BETA-D-MANNO-HEPTOSE-1,7-BISPHOSPHATE 7-PHOSPHATASE"/>
    <property type="match status" value="1"/>
</dbReference>
<dbReference type="NCBIfam" id="TIGR01656">
    <property type="entry name" value="Histidinol-ppas"/>
    <property type="match status" value="1"/>
</dbReference>
<organism evidence="8 9">
    <name type="scientific">Alteromonas salexigens</name>
    <dbReference type="NCBI Taxonomy" id="2982530"/>
    <lineage>
        <taxon>Bacteria</taxon>
        <taxon>Pseudomonadati</taxon>
        <taxon>Pseudomonadota</taxon>
        <taxon>Gammaproteobacteria</taxon>
        <taxon>Alteromonadales</taxon>
        <taxon>Alteromonadaceae</taxon>
        <taxon>Alteromonas/Salinimonas group</taxon>
        <taxon>Alteromonas</taxon>
    </lineage>
</organism>
<accession>A0ABT2VMA0</accession>
<dbReference type="InterPro" id="IPR006549">
    <property type="entry name" value="HAD-SF_hydro_IIIA"/>
</dbReference>
<dbReference type="EC" id="3.1.3.-" evidence="7"/>
<evidence type="ECO:0000256" key="1">
    <source>
        <dbReference type="ARBA" id="ARBA00004496"/>
    </source>
</evidence>
<dbReference type="GO" id="GO:0016787">
    <property type="term" value="F:hydrolase activity"/>
    <property type="evidence" value="ECO:0007669"/>
    <property type="project" value="UniProtKB-KW"/>
</dbReference>
<dbReference type="Pfam" id="PF13242">
    <property type="entry name" value="Hydrolase_like"/>
    <property type="match status" value="1"/>
</dbReference>
<evidence type="ECO:0000256" key="7">
    <source>
        <dbReference type="PIRNR" id="PIRNR004682"/>
    </source>
</evidence>
<keyword evidence="5 7" id="KW-0119">Carbohydrate metabolism</keyword>
<dbReference type="NCBIfam" id="TIGR00213">
    <property type="entry name" value="GmhB_yaeD"/>
    <property type="match status" value="1"/>
</dbReference>
<gene>
    <name evidence="8" type="ORF">OCL06_06390</name>
</gene>
<protein>
    <recommendedName>
        <fullName evidence="6 7">D,D-heptose 1,7-bisphosphate phosphatase</fullName>
        <ecNumber evidence="7">3.1.3.-</ecNumber>
    </recommendedName>
</protein>
<evidence type="ECO:0000313" key="9">
    <source>
        <dbReference type="Proteomes" id="UP001209257"/>
    </source>
</evidence>
<dbReference type="PIRSF" id="PIRSF004682">
    <property type="entry name" value="GmhB"/>
    <property type="match status" value="1"/>
</dbReference>
<dbReference type="SUPFAM" id="SSF56784">
    <property type="entry name" value="HAD-like"/>
    <property type="match status" value="1"/>
</dbReference>
<proteinExistence type="inferred from homology"/>
<evidence type="ECO:0000256" key="4">
    <source>
        <dbReference type="ARBA" id="ARBA00022801"/>
    </source>
</evidence>
<dbReference type="InterPro" id="IPR006543">
    <property type="entry name" value="Histidinol-phos"/>
</dbReference>
<evidence type="ECO:0000256" key="3">
    <source>
        <dbReference type="ARBA" id="ARBA00022723"/>
    </source>
</evidence>
<evidence type="ECO:0000256" key="5">
    <source>
        <dbReference type="ARBA" id="ARBA00023277"/>
    </source>
</evidence>
<comment type="caution">
    <text evidence="8">The sequence shown here is derived from an EMBL/GenBank/DDBJ whole genome shotgun (WGS) entry which is preliminary data.</text>
</comment>